<dbReference type="EMBL" id="ODYU01009621">
    <property type="protein sequence ID" value="SOQ54185.1"/>
    <property type="molecule type" value="Genomic_DNA"/>
</dbReference>
<dbReference type="AlphaFoldDB" id="A0A2H1WM87"/>
<gene>
    <name evidence="1" type="ORF">SFRICE_005839</name>
</gene>
<proteinExistence type="predicted"/>
<name>A0A2H1WM87_SPOFR</name>
<protein>
    <submittedName>
        <fullName evidence="1">SFRICE_005839</fullName>
    </submittedName>
</protein>
<reference evidence="1" key="1">
    <citation type="submission" date="2016-07" db="EMBL/GenBank/DDBJ databases">
        <authorList>
            <person name="Bretaudeau A."/>
        </authorList>
    </citation>
    <scope>NUCLEOTIDE SEQUENCE</scope>
    <source>
        <strain evidence="1">Rice</strain>
        <tissue evidence="1">Whole body</tissue>
    </source>
</reference>
<organism evidence="1">
    <name type="scientific">Spodoptera frugiperda</name>
    <name type="common">Fall armyworm</name>
    <dbReference type="NCBI Taxonomy" id="7108"/>
    <lineage>
        <taxon>Eukaryota</taxon>
        <taxon>Metazoa</taxon>
        <taxon>Ecdysozoa</taxon>
        <taxon>Arthropoda</taxon>
        <taxon>Hexapoda</taxon>
        <taxon>Insecta</taxon>
        <taxon>Pterygota</taxon>
        <taxon>Neoptera</taxon>
        <taxon>Endopterygota</taxon>
        <taxon>Lepidoptera</taxon>
        <taxon>Glossata</taxon>
        <taxon>Ditrysia</taxon>
        <taxon>Noctuoidea</taxon>
        <taxon>Noctuidae</taxon>
        <taxon>Amphipyrinae</taxon>
        <taxon>Spodoptera</taxon>
    </lineage>
</organism>
<evidence type="ECO:0000313" key="1">
    <source>
        <dbReference type="EMBL" id="SOQ54185.1"/>
    </source>
</evidence>
<accession>A0A2H1WM87</accession>
<sequence>MIYFLETNNDISFKPIFVVVSLLPCTGYISRLCDTTEKFSKNRKKLTNTLPDLGIEPESYLPPAFALATIRSTRQHFIFKNWVKDQQVVKEDIAFNLFNLYTFPCRCAHLAVDTASIKH</sequence>